<gene>
    <name evidence="17" type="primary">KU70</name>
    <name evidence="17" type="ORF">C6P40_002110</name>
</gene>
<sequence>MNYYGHDDNHDDDADVDDNEGINEFKIHEGIILAVHLTDSITESLTSIFSTFLKLLMTLTKTMPNTGLGLYIFNCSKEGKEHDDIYSETQEGVYRLFRLQDLNQGMLRTLDRYLSNSIPSETVINVSFNNNGQQWNKLLPIKDQNINSSFGHSLYTMLQQSLLDFNNVPTKTEEYTSKKIFLFTDCQTPFDGDINIKQKIHSKLRDLNDFKITVYPFIIESKQHDNLSIIKSKNDQIDEFRQLFDFPLDSDLESKKYLPKINEISLDKLEEKIIKHATVKRMAFQCPLIFGNLKISVKGINPFTQVEWKKIKFYNNNNRLNLVKRRTIPTSNGIEVKSEDLKKVYQIADQFIGIDDQIGKECMKFGESEKPILHIIGTLKFNKYNPSYTISKSVFMIADDDGEYDESLEKFSALYKSLCKKKLMALCWGMPRKISYPRLYYLIPTSIIDTFGLTFEKYPQSLAVIELPFGNEIRKAPDYIQNIDAISELDEDANKLDILLNAATVDKFSTLPNPSLSWKFKVMEDHILQREVHITENDSINSYTEQQLEMDEMYQMIINFKEKIKNDENLTNLVNDLTTRYNRVLNFNELKRINDEANDPMPKRSKGAKSKATGSLTDAKAVIFYKEFGLKNCTNDILREFISSKGGIIKMGKNKGEMIANIHEYLVNNKLVEETTE</sequence>
<dbReference type="SUPFAM" id="SSF100939">
    <property type="entry name" value="SPOC domain-like"/>
    <property type="match status" value="1"/>
</dbReference>
<evidence type="ECO:0000256" key="3">
    <source>
        <dbReference type="ARBA" id="ARBA00005240"/>
    </source>
</evidence>
<dbReference type="SMART" id="SM00559">
    <property type="entry name" value="Ku78"/>
    <property type="match status" value="1"/>
</dbReference>
<evidence type="ECO:0000256" key="13">
    <source>
        <dbReference type="ARBA" id="ARBA00023172"/>
    </source>
</evidence>
<dbReference type="Proteomes" id="UP000697127">
    <property type="component" value="Unassembled WGS sequence"/>
</dbReference>
<comment type="caution">
    <text evidence="17">The sequence shown here is derived from an EMBL/GenBank/DDBJ whole genome shotgun (WGS) entry which is preliminary data.</text>
</comment>
<dbReference type="PANTHER" id="PTHR12604">
    <property type="entry name" value="KU AUTOANTIGEN DNA HELICASE"/>
    <property type="match status" value="1"/>
</dbReference>
<dbReference type="OrthoDB" id="3249161at2759"/>
<evidence type="ECO:0000256" key="10">
    <source>
        <dbReference type="ARBA" id="ARBA00022840"/>
    </source>
</evidence>
<dbReference type="GO" id="GO:0003678">
    <property type="term" value="F:DNA helicase activity"/>
    <property type="evidence" value="ECO:0007669"/>
    <property type="project" value="UniProtKB-EC"/>
</dbReference>
<evidence type="ECO:0000256" key="4">
    <source>
        <dbReference type="ARBA" id="ARBA00012551"/>
    </source>
</evidence>
<dbReference type="GO" id="GO:0005524">
    <property type="term" value="F:ATP binding"/>
    <property type="evidence" value="ECO:0007669"/>
    <property type="project" value="UniProtKB-KW"/>
</dbReference>
<keyword evidence="6" id="KW-0547">Nucleotide-binding</keyword>
<name>A0A9P7BE76_9ASCO</name>
<comment type="subcellular location">
    <subcellularLocation>
        <location evidence="2">Chromosome</location>
        <location evidence="2">Telomere</location>
    </subcellularLocation>
    <subcellularLocation>
        <location evidence="1">Nucleus</location>
    </subcellularLocation>
</comment>
<dbReference type="GO" id="GO:0003690">
    <property type="term" value="F:double-stranded DNA binding"/>
    <property type="evidence" value="ECO:0007669"/>
    <property type="project" value="TreeGrafter"/>
</dbReference>
<keyword evidence="15" id="KW-0539">Nucleus</keyword>
<dbReference type="GO" id="GO:0000781">
    <property type="term" value="C:chromosome, telomeric region"/>
    <property type="evidence" value="ECO:0007669"/>
    <property type="project" value="UniProtKB-SubCell"/>
</dbReference>
<accession>A0A9P7BE76</accession>
<keyword evidence="5" id="KW-0158">Chromosome</keyword>
<dbReference type="GO" id="GO:0042162">
    <property type="term" value="F:telomeric DNA binding"/>
    <property type="evidence" value="ECO:0007669"/>
    <property type="project" value="InterPro"/>
</dbReference>
<dbReference type="AlphaFoldDB" id="A0A9P7BE76"/>
<comment type="similarity">
    <text evidence="3">Belongs to the ku70 family.</text>
</comment>
<evidence type="ECO:0000313" key="18">
    <source>
        <dbReference type="Proteomes" id="UP000697127"/>
    </source>
</evidence>
<keyword evidence="10" id="KW-0067">ATP-binding</keyword>
<evidence type="ECO:0000313" key="17">
    <source>
        <dbReference type="EMBL" id="KAG0687601.1"/>
    </source>
</evidence>
<evidence type="ECO:0000256" key="14">
    <source>
        <dbReference type="ARBA" id="ARBA00023204"/>
    </source>
</evidence>
<keyword evidence="7" id="KW-0227">DNA damage</keyword>
<dbReference type="GO" id="GO:0006310">
    <property type="term" value="P:DNA recombination"/>
    <property type="evidence" value="ECO:0007669"/>
    <property type="project" value="UniProtKB-KW"/>
</dbReference>
<dbReference type="InterPro" id="IPR036465">
    <property type="entry name" value="vWFA_dom_sf"/>
</dbReference>
<evidence type="ECO:0000256" key="12">
    <source>
        <dbReference type="ARBA" id="ARBA00023125"/>
    </source>
</evidence>
<keyword evidence="8" id="KW-0378">Hydrolase</keyword>
<keyword evidence="14" id="KW-0234">DNA repair</keyword>
<evidence type="ECO:0000256" key="15">
    <source>
        <dbReference type="ARBA" id="ARBA00023242"/>
    </source>
</evidence>
<dbReference type="Gene3D" id="3.40.50.410">
    <property type="entry name" value="von Willebrand factor, type A domain"/>
    <property type="match status" value="1"/>
</dbReference>
<evidence type="ECO:0000256" key="5">
    <source>
        <dbReference type="ARBA" id="ARBA00022454"/>
    </source>
</evidence>
<dbReference type="InterPro" id="IPR006165">
    <property type="entry name" value="Ku70"/>
</dbReference>
<keyword evidence="11" id="KW-0779">Telomere</keyword>
<evidence type="ECO:0000256" key="11">
    <source>
        <dbReference type="ARBA" id="ARBA00022895"/>
    </source>
</evidence>
<evidence type="ECO:0000256" key="6">
    <source>
        <dbReference type="ARBA" id="ARBA00022741"/>
    </source>
</evidence>
<feature type="domain" description="Ku" evidence="16">
    <location>
        <begin position="333"/>
        <end position="485"/>
    </location>
</feature>
<keyword evidence="18" id="KW-1185">Reference proteome</keyword>
<dbReference type="InterPro" id="IPR006164">
    <property type="entry name" value="DNA_bd_Ku70/Ku80"/>
</dbReference>
<dbReference type="GO" id="GO:0043564">
    <property type="term" value="C:Ku70:Ku80 complex"/>
    <property type="evidence" value="ECO:0007669"/>
    <property type="project" value="InterPro"/>
</dbReference>
<evidence type="ECO:0000256" key="1">
    <source>
        <dbReference type="ARBA" id="ARBA00004123"/>
    </source>
</evidence>
<evidence type="ECO:0000256" key="9">
    <source>
        <dbReference type="ARBA" id="ARBA00022806"/>
    </source>
</evidence>
<protein>
    <recommendedName>
        <fullName evidence="4">DNA helicase</fullName>
        <ecNumber evidence="4">3.6.4.12</ecNumber>
    </recommendedName>
</protein>
<dbReference type="GO" id="GO:0000723">
    <property type="term" value="P:telomere maintenance"/>
    <property type="evidence" value="ECO:0007669"/>
    <property type="project" value="InterPro"/>
</dbReference>
<dbReference type="SUPFAM" id="SSF53300">
    <property type="entry name" value="vWA-like"/>
    <property type="match status" value="1"/>
</dbReference>
<dbReference type="Gene3D" id="2.40.290.10">
    <property type="match status" value="1"/>
</dbReference>
<evidence type="ECO:0000259" key="16">
    <source>
        <dbReference type="SMART" id="SM00559"/>
    </source>
</evidence>
<dbReference type="InterPro" id="IPR016194">
    <property type="entry name" value="SPOC-like_C_dom_sf"/>
</dbReference>
<evidence type="ECO:0000256" key="7">
    <source>
        <dbReference type="ARBA" id="ARBA00022763"/>
    </source>
</evidence>
<organism evidence="17 18">
    <name type="scientific">Pichia californica</name>
    <dbReference type="NCBI Taxonomy" id="460514"/>
    <lineage>
        <taxon>Eukaryota</taxon>
        <taxon>Fungi</taxon>
        <taxon>Dikarya</taxon>
        <taxon>Ascomycota</taxon>
        <taxon>Saccharomycotina</taxon>
        <taxon>Pichiomycetes</taxon>
        <taxon>Pichiales</taxon>
        <taxon>Pichiaceae</taxon>
        <taxon>Pichia</taxon>
    </lineage>
</organism>
<dbReference type="Pfam" id="PF02735">
    <property type="entry name" value="Ku"/>
    <property type="match status" value="1"/>
</dbReference>
<keyword evidence="13" id="KW-0233">DNA recombination</keyword>
<dbReference type="PIRSF" id="PIRSF003033">
    <property type="entry name" value="Ku70"/>
    <property type="match status" value="1"/>
</dbReference>
<evidence type="ECO:0000256" key="8">
    <source>
        <dbReference type="ARBA" id="ARBA00022801"/>
    </source>
</evidence>
<reference evidence="17" key="1">
    <citation type="submission" date="2020-11" db="EMBL/GenBank/DDBJ databases">
        <title>Kefir isolates.</title>
        <authorList>
            <person name="Marcisauskas S."/>
            <person name="Kim Y."/>
            <person name="Blasche S."/>
        </authorList>
    </citation>
    <scope>NUCLEOTIDE SEQUENCE</scope>
    <source>
        <strain evidence="17">Olga-1</strain>
    </source>
</reference>
<keyword evidence="9 17" id="KW-0347">Helicase</keyword>
<dbReference type="PANTHER" id="PTHR12604:SF2">
    <property type="entry name" value="X-RAY REPAIR CROSS-COMPLEMENTING PROTEIN 6"/>
    <property type="match status" value="1"/>
</dbReference>
<proteinExistence type="inferred from homology"/>
<dbReference type="GO" id="GO:0003684">
    <property type="term" value="F:damaged DNA binding"/>
    <property type="evidence" value="ECO:0007669"/>
    <property type="project" value="InterPro"/>
</dbReference>
<evidence type="ECO:0000256" key="2">
    <source>
        <dbReference type="ARBA" id="ARBA00004574"/>
    </source>
</evidence>
<dbReference type="GO" id="GO:0006303">
    <property type="term" value="P:double-strand break repair via nonhomologous end joining"/>
    <property type="evidence" value="ECO:0007669"/>
    <property type="project" value="InterPro"/>
</dbReference>
<dbReference type="EMBL" id="PUHW01000239">
    <property type="protein sequence ID" value="KAG0687601.1"/>
    <property type="molecule type" value="Genomic_DNA"/>
</dbReference>
<dbReference type="GO" id="GO:0016787">
    <property type="term" value="F:hydrolase activity"/>
    <property type="evidence" value="ECO:0007669"/>
    <property type="project" value="UniProtKB-KW"/>
</dbReference>
<keyword evidence="12" id="KW-0238">DNA-binding</keyword>
<dbReference type="EC" id="3.6.4.12" evidence="4"/>